<sequence>MKKILFSIVAAATLSAAFYACKTNSITGRKQLSLVSSSEMMSAAAAEYKSYIDTSKVIRTGAQAEMVKRIGANIANAVTKYYAQQGKSSVLDGYKWEYNLVNSNQVNAWCMPGGKIVVYTGILPVTQNEDALAVVMGHEIAHAIAEHGKERASQAILQQVGGAVVGVAVANKNAQTQNAIMNIYGIGSNVGFMLPYSRNNELEADELGLAYSSMAGYNPEAAIPLWQRMAALGGGTSEFLSTHPSESTRIKRLQNLMPNAITIYKQAKGIK</sequence>
<comment type="cofactor">
    <cofactor evidence="6">
        <name>Zn(2+)</name>
        <dbReference type="ChEBI" id="CHEBI:29105"/>
    </cofactor>
    <text evidence="6">Binds 1 zinc ion per subunit.</text>
</comment>
<feature type="chain" id="PRO_5046940867" evidence="7">
    <location>
        <begin position="23"/>
        <end position="271"/>
    </location>
</feature>
<dbReference type="RefSeq" id="WP_407030035.1">
    <property type="nucleotide sequence ID" value="NZ_JAQGEF010000002.1"/>
</dbReference>
<protein>
    <submittedName>
        <fullName evidence="9">M48 family metallopeptidase</fullName>
    </submittedName>
</protein>
<name>A0ABT4UH91_9BACT</name>
<dbReference type="Pfam" id="PF01435">
    <property type="entry name" value="Peptidase_M48"/>
    <property type="match status" value="1"/>
</dbReference>
<evidence type="ECO:0000313" key="9">
    <source>
        <dbReference type="EMBL" id="MDA3613707.1"/>
    </source>
</evidence>
<evidence type="ECO:0000256" key="6">
    <source>
        <dbReference type="RuleBase" id="RU003983"/>
    </source>
</evidence>
<keyword evidence="2" id="KW-0479">Metal-binding</keyword>
<dbReference type="PANTHER" id="PTHR22726">
    <property type="entry name" value="METALLOENDOPEPTIDASE OMA1"/>
    <property type="match status" value="1"/>
</dbReference>
<keyword evidence="4 6" id="KW-0862">Zinc</keyword>
<evidence type="ECO:0000256" key="3">
    <source>
        <dbReference type="ARBA" id="ARBA00022801"/>
    </source>
</evidence>
<proteinExistence type="inferred from homology"/>
<dbReference type="CDD" id="cd07331">
    <property type="entry name" value="M48C_Oma1_like"/>
    <property type="match status" value="1"/>
</dbReference>
<reference evidence="9 10" key="1">
    <citation type="submission" date="2022-12" db="EMBL/GenBank/DDBJ databases">
        <title>Chitinophagaceae gen. sp. nov., a new member of the family Chitinophagaceae, isolated from soil in a chemical factory.</title>
        <authorList>
            <person name="Ke Z."/>
        </authorList>
    </citation>
    <scope>NUCLEOTIDE SEQUENCE [LARGE SCALE GENOMIC DNA]</scope>
    <source>
        <strain evidence="9 10">LY-5</strain>
    </source>
</reference>
<keyword evidence="1 6" id="KW-0645">Protease</keyword>
<comment type="caution">
    <text evidence="9">The sequence shown here is derived from an EMBL/GenBank/DDBJ whole genome shotgun (WGS) entry which is preliminary data.</text>
</comment>
<evidence type="ECO:0000256" key="7">
    <source>
        <dbReference type="SAM" id="SignalP"/>
    </source>
</evidence>
<evidence type="ECO:0000256" key="4">
    <source>
        <dbReference type="ARBA" id="ARBA00022833"/>
    </source>
</evidence>
<gene>
    <name evidence="9" type="ORF">O3P16_02720</name>
</gene>
<keyword evidence="3 6" id="KW-0378">Hydrolase</keyword>
<comment type="similarity">
    <text evidence="6">Belongs to the peptidase M48 family.</text>
</comment>
<feature type="domain" description="Peptidase M48" evidence="8">
    <location>
        <begin position="90"/>
        <end position="255"/>
    </location>
</feature>
<dbReference type="PANTHER" id="PTHR22726:SF1">
    <property type="entry name" value="METALLOENDOPEPTIDASE OMA1, MITOCHONDRIAL"/>
    <property type="match status" value="1"/>
</dbReference>
<organism evidence="9 10">
    <name type="scientific">Polluticaenibacter yanchengensis</name>
    <dbReference type="NCBI Taxonomy" id="3014562"/>
    <lineage>
        <taxon>Bacteria</taxon>
        <taxon>Pseudomonadati</taxon>
        <taxon>Bacteroidota</taxon>
        <taxon>Chitinophagia</taxon>
        <taxon>Chitinophagales</taxon>
        <taxon>Chitinophagaceae</taxon>
        <taxon>Polluticaenibacter</taxon>
    </lineage>
</organism>
<keyword evidence="7" id="KW-0732">Signal</keyword>
<feature type="signal peptide" evidence="7">
    <location>
        <begin position="1"/>
        <end position="22"/>
    </location>
</feature>
<dbReference type="InterPro" id="IPR001915">
    <property type="entry name" value="Peptidase_M48"/>
</dbReference>
<keyword evidence="5 6" id="KW-0482">Metalloprotease</keyword>
<evidence type="ECO:0000256" key="1">
    <source>
        <dbReference type="ARBA" id="ARBA00022670"/>
    </source>
</evidence>
<dbReference type="EMBL" id="JAQGEF010000002">
    <property type="protein sequence ID" value="MDA3613707.1"/>
    <property type="molecule type" value="Genomic_DNA"/>
</dbReference>
<evidence type="ECO:0000259" key="8">
    <source>
        <dbReference type="Pfam" id="PF01435"/>
    </source>
</evidence>
<dbReference type="PROSITE" id="PS51257">
    <property type="entry name" value="PROKAR_LIPOPROTEIN"/>
    <property type="match status" value="1"/>
</dbReference>
<dbReference type="Proteomes" id="UP001210231">
    <property type="component" value="Unassembled WGS sequence"/>
</dbReference>
<dbReference type="InterPro" id="IPR051156">
    <property type="entry name" value="Mito/Outer_Membr_Metalloprot"/>
</dbReference>
<keyword evidence="10" id="KW-1185">Reference proteome</keyword>
<evidence type="ECO:0000256" key="2">
    <source>
        <dbReference type="ARBA" id="ARBA00022723"/>
    </source>
</evidence>
<accession>A0ABT4UH91</accession>
<evidence type="ECO:0000313" key="10">
    <source>
        <dbReference type="Proteomes" id="UP001210231"/>
    </source>
</evidence>
<evidence type="ECO:0000256" key="5">
    <source>
        <dbReference type="ARBA" id="ARBA00023049"/>
    </source>
</evidence>
<dbReference type="Gene3D" id="3.30.2010.10">
    <property type="entry name" value="Metalloproteases ('zincins'), catalytic domain"/>
    <property type="match status" value="1"/>
</dbReference>